<dbReference type="InterPro" id="IPR036873">
    <property type="entry name" value="Rhodanese-like_dom_sf"/>
</dbReference>
<evidence type="ECO:0000313" key="3">
    <source>
        <dbReference type="EMBL" id="MDO3397125.1"/>
    </source>
</evidence>
<keyword evidence="1" id="KW-0479">Metal-binding</keyword>
<dbReference type="InterPro" id="IPR001763">
    <property type="entry name" value="Rhodanese-like_dom"/>
</dbReference>
<feature type="domain" description="Rhodanese" evidence="2">
    <location>
        <begin position="372"/>
        <end position="458"/>
    </location>
</feature>
<dbReference type="RefSeq" id="WP_302709297.1">
    <property type="nucleotide sequence ID" value="NZ_JAULSC010000017.1"/>
</dbReference>
<dbReference type="InterPro" id="IPR044528">
    <property type="entry name" value="POD-like_MBL-fold"/>
</dbReference>
<dbReference type="SMART" id="SM00450">
    <property type="entry name" value="RHOD"/>
    <property type="match status" value="2"/>
</dbReference>
<sequence>MSEHTQQDELTVRVIETSTLGDRSYVVHDGEVAIVVDPQRDIDRVLEILESDGVRLTHVFETHIHNDYVTGGLALARETGAAYLVNGEDDVSFERTPVADGEVVEVGDRIAVRAIATPGHTFTHLSYAVTDGGEPFAVFTGGSLLFGATGRPDLMGPEHTDALVRHQHASAHKLAEELPDEAEVFPTHGFGSFCSATQSDATSSTIGQEKSQNPVLTQDEETYVRELLDGLGAYPAYYAQMGRRNAEGPDAPDLSTPERADAAELRRRIEAGEWVVDLRNRTAFAAGHAPGTVNFGLDGGFATYLGWLIEWGTPVTLLGESADDVAEAQRELVRIGIDRPAAHATGGPKDWSDRDLGSFETATFADLAQVRHHRPVVVLDVRRVDEHEKAAIDGAVNIPIHEIPRRVDEVPEGEVWVHCAGGYRASVAASFLAAAGRDLVSIDDSFENAEKVGLHLVGPEA</sequence>
<dbReference type="EMBL" id="JAULSC010000017">
    <property type="protein sequence ID" value="MDO3397125.1"/>
    <property type="molecule type" value="Genomic_DNA"/>
</dbReference>
<dbReference type="InterPro" id="IPR036866">
    <property type="entry name" value="RibonucZ/Hydroxyglut_hydro"/>
</dbReference>
<feature type="domain" description="Rhodanese" evidence="2">
    <location>
        <begin position="269"/>
        <end position="360"/>
    </location>
</feature>
<organism evidence="3 4">
    <name type="scientific">Nocardioides cremeus</name>
    <dbReference type="NCBI Taxonomy" id="3058044"/>
    <lineage>
        <taxon>Bacteria</taxon>
        <taxon>Bacillati</taxon>
        <taxon>Actinomycetota</taxon>
        <taxon>Actinomycetes</taxon>
        <taxon>Propionibacteriales</taxon>
        <taxon>Nocardioidaceae</taxon>
        <taxon>Nocardioides</taxon>
    </lineage>
</organism>
<dbReference type="PANTHER" id="PTHR43084">
    <property type="entry name" value="PERSULFIDE DIOXYGENASE ETHE1"/>
    <property type="match status" value="1"/>
</dbReference>
<dbReference type="Gene3D" id="3.60.15.10">
    <property type="entry name" value="Ribonuclease Z/Hydroxyacylglutathione hydrolase-like"/>
    <property type="match status" value="1"/>
</dbReference>
<keyword evidence="4" id="KW-1185">Reference proteome</keyword>
<dbReference type="SUPFAM" id="SSF52821">
    <property type="entry name" value="Rhodanese/Cell cycle control phosphatase"/>
    <property type="match status" value="2"/>
</dbReference>
<evidence type="ECO:0000313" key="4">
    <source>
        <dbReference type="Proteomes" id="UP001168363"/>
    </source>
</evidence>
<dbReference type="SMART" id="SM00849">
    <property type="entry name" value="Lactamase_B"/>
    <property type="match status" value="1"/>
</dbReference>
<dbReference type="CDD" id="cd00158">
    <property type="entry name" value="RHOD"/>
    <property type="match status" value="1"/>
</dbReference>
<dbReference type="Pfam" id="PF00753">
    <property type="entry name" value="Lactamase_B"/>
    <property type="match status" value="1"/>
</dbReference>
<reference evidence="3" key="1">
    <citation type="submission" date="2023-06" db="EMBL/GenBank/DDBJ databases">
        <title>Genome sequence of Nocardioides sp. SOB44.</title>
        <authorList>
            <person name="Zhang G."/>
        </authorList>
    </citation>
    <scope>NUCLEOTIDE SEQUENCE</scope>
    <source>
        <strain evidence="3">SOB44</strain>
    </source>
</reference>
<accession>A0ABT8TUL4</accession>
<proteinExistence type="predicted"/>
<dbReference type="Gene3D" id="3.40.250.10">
    <property type="entry name" value="Rhodanese-like domain"/>
    <property type="match status" value="2"/>
</dbReference>
<dbReference type="PROSITE" id="PS50206">
    <property type="entry name" value="RHODANESE_3"/>
    <property type="match status" value="2"/>
</dbReference>
<evidence type="ECO:0000256" key="1">
    <source>
        <dbReference type="ARBA" id="ARBA00022723"/>
    </source>
</evidence>
<name>A0ABT8TUL4_9ACTN</name>
<dbReference type="PANTHER" id="PTHR43084:SF1">
    <property type="entry name" value="PERSULFIDE DIOXYGENASE ETHE1, MITOCHONDRIAL"/>
    <property type="match status" value="1"/>
</dbReference>
<comment type="caution">
    <text evidence="3">The sequence shown here is derived from an EMBL/GenBank/DDBJ whole genome shotgun (WGS) entry which is preliminary data.</text>
</comment>
<evidence type="ECO:0000259" key="2">
    <source>
        <dbReference type="PROSITE" id="PS50206"/>
    </source>
</evidence>
<dbReference type="Proteomes" id="UP001168363">
    <property type="component" value="Unassembled WGS sequence"/>
</dbReference>
<dbReference type="Pfam" id="PF00581">
    <property type="entry name" value="Rhodanese"/>
    <property type="match status" value="2"/>
</dbReference>
<gene>
    <name evidence="3" type="ORF">QWJ41_15465</name>
</gene>
<dbReference type="SUPFAM" id="SSF56281">
    <property type="entry name" value="Metallo-hydrolase/oxidoreductase"/>
    <property type="match status" value="1"/>
</dbReference>
<dbReference type="InterPro" id="IPR001279">
    <property type="entry name" value="Metallo-B-lactamas"/>
</dbReference>
<dbReference type="InterPro" id="IPR051682">
    <property type="entry name" value="Mito_Persulfide_Diox"/>
</dbReference>
<protein>
    <submittedName>
        <fullName evidence="3">MBL fold metallo-hydrolase</fullName>
    </submittedName>
</protein>
<dbReference type="CDD" id="cd07724">
    <property type="entry name" value="POD-like_MBL-fold"/>
    <property type="match status" value="1"/>
</dbReference>